<comment type="subcellular location">
    <subcellularLocation>
        <location evidence="1">Cell membrane</location>
        <topology evidence="1">Multi-pass membrane protein</topology>
    </subcellularLocation>
</comment>
<dbReference type="InterPro" id="IPR057485">
    <property type="entry name" value="YbiO-like_TM1"/>
</dbReference>
<dbReference type="Gene3D" id="2.30.30.60">
    <property type="match status" value="1"/>
</dbReference>
<evidence type="ECO:0000256" key="8">
    <source>
        <dbReference type="SAM" id="Phobius"/>
    </source>
</evidence>
<evidence type="ECO:0000259" key="9">
    <source>
        <dbReference type="Pfam" id="PF00924"/>
    </source>
</evidence>
<keyword evidence="3" id="KW-1003">Cell membrane</keyword>
<evidence type="ECO:0000256" key="4">
    <source>
        <dbReference type="ARBA" id="ARBA00022692"/>
    </source>
</evidence>
<dbReference type="SUPFAM" id="SSF50182">
    <property type="entry name" value="Sm-like ribonucleoproteins"/>
    <property type="match status" value="1"/>
</dbReference>
<dbReference type="SUPFAM" id="SSF82689">
    <property type="entry name" value="Mechanosensitive channel protein MscS (YggB), C-terminal domain"/>
    <property type="match status" value="1"/>
</dbReference>
<dbReference type="InterPro" id="IPR011066">
    <property type="entry name" value="MscS_channel_C_sf"/>
</dbReference>
<dbReference type="InterPro" id="IPR045276">
    <property type="entry name" value="YbiO_bact"/>
</dbReference>
<dbReference type="InterPro" id="IPR006685">
    <property type="entry name" value="MscS_channel_2nd"/>
</dbReference>
<dbReference type="PANTHER" id="PTHR30460">
    <property type="entry name" value="MODERATE CONDUCTANCE MECHANOSENSITIVE CHANNEL YBIO"/>
    <property type="match status" value="1"/>
</dbReference>
<keyword evidence="5 8" id="KW-1133">Transmembrane helix</keyword>
<dbReference type="InterPro" id="IPR011014">
    <property type="entry name" value="MscS_channel_TM-2"/>
</dbReference>
<dbReference type="PANTHER" id="PTHR30460:SF0">
    <property type="entry name" value="MODERATE CONDUCTANCE MECHANOSENSITIVE CHANNEL YBIO"/>
    <property type="match status" value="1"/>
</dbReference>
<accession>A0A0F9S7J8</accession>
<feature type="transmembrane region" description="Helical" evidence="8">
    <location>
        <begin position="260"/>
        <end position="279"/>
    </location>
</feature>
<feature type="transmembrane region" description="Helical" evidence="8">
    <location>
        <begin position="513"/>
        <end position="536"/>
    </location>
</feature>
<evidence type="ECO:0000256" key="1">
    <source>
        <dbReference type="ARBA" id="ARBA00004651"/>
    </source>
</evidence>
<comment type="caution">
    <text evidence="12">The sequence shown here is derived from an EMBL/GenBank/DDBJ whole genome shotgun (WGS) entry which is preliminary data.</text>
</comment>
<feature type="transmembrane region" description="Helical" evidence="8">
    <location>
        <begin position="327"/>
        <end position="350"/>
    </location>
</feature>
<evidence type="ECO:0000256" key="6">
    <source>
        <dbReference type="ARBA" id="ARBA00023136"/>
    </source>
</evidence>
<dbReference type="InterPro" id="IPR049142">
    <property type="entry name" value="MS_channel_1st"/>
</dbReference>
<feature type="transmembrane region" description="Helical" evidence="8">
    <location>
        <begin position="587"/>
        <end position="605"/>
    </location>
</feature>
<dbReference type="Pfam" id="PF21088">
    <property type="entry name" value="MS_channel_1st"/>
    <property type="match status" value="1"/>
</dbReference>
<evidence type="ECO:0000256" key="5">
    <source>
        <dbReference type="ARBA" id="ARBA00022989"/>
    </source>
</evidence>
<dbReference type="EMBL" id="LAZR01000604">
    <property type="protein sequence ID" value="KKN63034.1"/>
    <property type="molecule type" value="Genomic_DNA"/>
</dbReference>
<proteinExistence type="inferred from homology"/>
<dbReference type="Pfam" id="PF25392">
    <property type="entry name" value="MS_channel_TM1"/>
    <property type="match status" value="1"/>
</dbReference>
<feature type="transmembrane region" description="Helical" evidence="8">
    <location>
        <begin position="177"/>
        <end position="198"/>
    </location>
</feature>
<feature type="compositionally biased region" description="Acidic residues" evidence="7">
    <location>
        <begin position="810"/>
        <end position="825"/>
    </location>
</feature>
<feature type="transmembrane region" description="Helical" evidence="8">
    <location>
        <begin position="299"/>
        <end position="321"/>
    </location>
</feature>
<organism evidence="12">
    <name type="scientific">marine sediment metagenome</name>
    <dbReference type="NCBI Taxonomy" id="412755"/>
    <lineage>
        <taxon>unclassified sequences</taxon>
        <taxon>metagenomes</taxon>
        <taxon>ecological metagenomes</taxon>
    </lineage>
</organism>
<feature type="transmembrane region" description="Helical" evidence="8">
    <location>
        <begin position="219"/>
        <end position="248"/>
    </location>
</feature>
<dbReference type="SUPFAM" id="SSF82861">
    <property type="entry name" value="Mechanosensitive channel protein MscS (YggB), transmembrane region"/>
    <property type="match status" value="1"/>
</dbReference>
<evidence type="ECO:0000313" key="12">
    <source>
        <dbReference type="EMBL" id="KKN63034.1"/>
    </source>
</evidence>
<dbReference type="InterPro" id="IPR010920">
    <property type="entry name" value="LSM_dom_sf"/>
</dbReference>
<feature type="domain" description="Moderate conductance mechanosensitive channel YbiO-like transmembrane helix 1" evidence="11">
    <location>
        <begin position="429"/>
        <end position="506"/>
    </location>
</feature>
<name>A0A0F9S7J8_9ZZZZ</name>
<sequence length="825" mass="89001">MSSAMLWQQKRDFMTDSRLVLTAKQSWLTLFGAFLVALLLSFVPAIAQAQSLFTGGSSKSETTASDSQTADAASADPLATLLTVLKDDKARAALIADLETSVAGAAQSTTTNVPVLEKVVKVAKEDGTSLGRRIALVTQRVGEETVATFSSFWTSLKGGGGVFSGLSGAELSVLLDAIPGLLTVIAITVVLFVVLRRLARGLYARMGRTAENGGLLRSIALFLGSNLLDALIVVVAWAAGYLITIVVVGDFGQIGIRQTMYLNAFLLVEMTKVIIRSFLSPIASGLRLVPVSDSAARSLTRYLSIVVSVLGYGQLLIVPIVNQSVNTAAGAGVSAVLSVLVLLYLVYIVLRRRKDVTRWLQSEADPAMAEDAEGVDPIVIQKARNGFIARVLNGLADIWHWVALLYIAVMFTVLMTQSAEITLNAIVGSGKILAAILIAALLSGWLTKAVHRGIPLPEDINAKLPLLERRINRFVPRAFSALRLILLVLVLMFTLDVIGMIDMRGWLESQVGLSVTTAIISVGLILFVAFAIWLALTSFVDYKLNPEYGAIPSSRETTLLTLLRNAATIALVILTLMFVLSEIGLDIGPLLASAGVLGLAIGFGAQKMVQDIITGVFIQFENVINVGDVITVGGTTGTVEKLSVRSVSLRDVQGVFHMIPFSTVDMVSNYMRGFAYTVTDMGIAYRENVEEAKQAMFDAFERMMEKEPDISTNVIGDLEWFGVQSLGDSAVVLRTRIKTEPGKQWGIGRMFNGYLKTVFDERGIEIPFPQQTIWLGENKDGSTQPIKIASPSDERSEPVPQKTATKEITSDDVPDSDDFDAGPDR</sequence>
<evidence type="ECO:0000256" key="7">
    <source>
        <dbReference type="SAM" id="MobiDB-lite"/>
    </source>
</evidence>
<reference evidence="12" key="1">
    <citation type="journal article" date="2015" name="Nature">
        <title>Complex archaea that bridge the gap between prokaryotes and eukaryotes.</title>
        <authorList>
            <person name="Spang A."/>
            <person name="Saw J.H."/>
            <person name="Jorgensen S.L."/>
            <person name="Zaremba-Niedzwiedzka K."/>
            <person name="Martijn J."/>
            <person name="Lind A.E."/>
            <person name="van Eijk R."/>
            <person name="Schleper C."/>
            <person name="Guy L."/>
            <person name="Ettema T.J."/>
        </authorList>
    </citation>
    <scope>NUCLEOTIDE SEQUENCE</scope>
</reference>
<evidence type="ECO:0000259" key="11">
    <source>
        <dbReference type="Pfam" id="PF25392"/>
    </source>
</evidence>
<comment type="similarity">
    <text evidence="2">Belongs to the MscS (TC 1.A.23) family.</text>
</comment>
<evidence type="ECO:0000256" key="3">
    <source>
        <dbReference type="ARBA" id="ARBA00022475"/>
    </source>
</evidence>
<evidence type="ECO:0000259" key="10">
    <source>
        <dbReference type="Pfam" id="PF21088"/>
    </source>
</evidence>
<evidence type="ECO:0000256" key="2">
    <source>
        <dbReference type="ARBA" id="ARBA00008017"/>
    </source>
</evidence>
<feature type="transmembrane region" description="Helical" evidence="8">
    <location>
        <begin position="421"/>
        <end position="442"/>
    </location>
</feature>
<dbReference type="GO" id="GO:0008381">
    <property type="term" value="F:mechanosensitive monoatomic ion channel activity"/>
    <property type="evidence" value="ECO:0007669"/>
    <property type="project" value="InterPro"/>
</dbReference>
<keyword evidence="4 8" id="KW-0812">Transmembrane</keyword>
<feature type="domain" description="Mechanosensitive ion channel transmembrane helices 2/3" evidence="10">
    <location>
        <begin position="568"/>
        <end position="606"/>
    </location>
</feature>
<gene>
    <name evidence="12" type="ORF">LCGC14_0506150</name>
</gene>
<dbReference type="GO" id="GO:0005886">
    <property type="term" value="C:plasma membrane"/>
    <property type="evidence" value="ECO:0007669"/>
    <property type="project" value="UniProtKB-SubCell"/>
</dbReference>
<protein>
    <submittedName>
        <fullName evidence="12">Uncharacterized protein</fullName>
    </submittedName>
</protein>
<feature type="transmembrane region" description="Helical" evidence="8">
    <location>
        <begin position="398"/>
        <end position="415"/>
    </location>
</feature>
<feature type="domain" description="Mechanosensitive ion channel MscS" evidence="9">
    <location>
        <begin position="608"/>
        <end position="670"/>
    </location>
</feature>
<dbReference type="Gene3D" id="1.10.287.1260">
    <property type="match status" value="1"/>
</dbReference>
<keyword evidence="6 8" id="KW-0472">Membrane</keyword>
<dbReference type="Pfam" id="PF00924">
    <property type="entry name" value="MS_channel_2nd"/>
    <property type="match status" value="1"/>
</dbReference>
<dbReference type="AlphaFoldDB" id="A0A0F9S7J8"/>
<feature type="transmembrane region" description="Helical" evidence="8">
    <location>
        <begin position="557"/>
        <end position="581"/>
    </location>
</feature>
<dbReference type="Gene3D" id="3.30.70.100">
    <property type="match status" value="1"/>
</dbReference>
<feature type="region of interest" description="Disordered" evidence="7">
    <location>
        <begin position="775"/>
        <end position="825"/>
    </location>
</feature>
<feature type="transmembrane region" description="Helical" evidence="8">
    <location>
        <begin position="479"/>
        <end position="501"/>
    </location>
</feature>
<dbReference type="InterPro" id="IPR023408">
    <property type="entry name" value="MscS_beta-dom_sf"/>
</dbReference>